<evidence type="ECO:0000256" key="3">
    <source>
        <dbReference type="ARBA" id="ARBA00013061"/>
    </source>
</evidence>
<dbReference type="InterPro" id="IPR036043">
    <property type="entry name" value="Phosphoglycerate_kinase_sf"/>
</dbReference>
<dbReference type="Gene3D" id="3.40.50.1260">
    <property type="entry name" value="Phosphoglycerate kinase, N-terminal domain"/>
    <property type="match status" value="2"/>
</dbReference>
<dbReference type="GO" id="GO:0005829">
    <property type="term" value="C:cytosol"/>
    <property type="evidence" value="ECO:0007669"/>
    <property type="project" value="TreeGrafter"/>
</dbReference>
<comment type="caution">
    <text evidence="11">The sequence shown here is derived from an EMBL/GenBank/DDBJ whole genome shotgun (WGS) entry which is preliminary data.</text>
</comment>
<evidence type="ECO:0000256" key="8">
    <source>
        <dbReference type="ARBA" id="ARBA00022840"/>
    </source>
</evidence>
<dbReference type="SUPFAM" id="SSF53748">
    <property type="entry name" value="Phosphoglycerate kinase"/>
    <property type="match status" value="1"/>
</dbReference>
<evidence type="ECO:0000256" key="9">
    <source>
        <dbReference type="ARBA" id="ARBA00023152"/>
    </source>
</evidence>
<dbReference type="EMBL" id="QQAZ01000001">
    <property type="protein sequence ID" value="RDI55585.1"/>
    <property type="molecule type" value="Genomic_DNA"/>
</dbReference>
<evidence type="ECO:0000313" key="11">
    <source>
        <dbReference type="EMBL" id="RDI55585.1"/>
    </source>
</evidence>
<proteinExistence type="inferred from homology"/>
<evidence type="ECO:0000256" key="10">
    <source>
        <dbReference type="RuleBase" id="RU000532"/>
    </source>
</evidence>
<dbReference type="GO" id="GO:0006096">
    <property type="term" value="P:glycolytic process"/>
    <property type="evidence" value="ECO:0007669"/>
    <property type="project" value="UniProtKB-UniPathway"/>
</dbReference>
<evidence type="ECO:0000256" key="4">
    <source>
        <dbReference type="ARBA" id="ARBA00016471"/>
    </source>
</evidence>
<dbReference type="UniPathway" id="UPA00109">
    <property type="reaction ID" value="UER00185"/>
</dbReference>
<dbReference type="RefSeq" id="WP_068029074.1">
    <property type="nucleotide sequence ID" value="NZ_QQAZ01000001.1"/>
</dbReference>
<dbReference type="PRINTS" id="PR00477">
    <property type="entry name" value="PHGLYCKINASE"/>
</dbReference>
<keyword evidence="8" id="KW-0067">ATP-binding</keyword>
<organism evidence="11 12">
    <name type="scientific">Nocardia mexicana</name>
    <dbReference type="NCBI Taxonomy" id="279262"/>
    <lineage>
        <taxon>Bacteria</taxon>
        <taxon>Bacillati</taxon>
        <taxon>Actinomycetota</taxon>
        <taxon>Actinomycetes</taxon>
        <taxon>Mycobacteriales</taxon>
        <taxon>Nocardiaceae</taxon>
        <taxon>Nocardia</taxon>
    </lineage>
</organism>
<accession>A0A370HEX2</accession>
<evidence type="ECO:0000313" key="12">
    <source>
        <dbReference type="Proteomes" id="UP000255355"/>
    </source>
</evidence>
<dbReference type="PANTHER" id="PTHR11406:SF23">
    <property type="entry name" value="PHOSPHOGLYCERATE KINASE 1, CHLOROPLASTIC-RELATED"/>
    <property type="match status" value="1"/>
</dbReference>
<reference evidence="11 12" key="1">
    <citation type="submission" date="2018-07" db="EMBL/GenBank/DDBJ databases">
        <title>Genomic Encyclopedia of Type Strains, Phase IV (KMG-IV): sequencing the most valuable type-strain genomes for metagenomic binning, comparative biology and taxonomic classification.</title>
        <authorList>
            <person name="Goeker M."/>
        </authorList>
    </citation>
    <scope>NUCLEOTIDE SEQUENCE [LARGE SCALE GENOMIC DNA]</scope>
    <source>
        <strain evidence="11 12">DSM 44952</strain>
    </source>
</reference>
<keyword evidence="7 10" id="KW-0418">Kinase</keyword>
<dbReference type="AlphaFoldDB" id="A0A370HEX2"/>
<comment type="pathway">
    <text evidence="2">Carbohydrate degradation; glycolysis; pyruvate from D-glyceraldehyde 3-phosphate: step 2/5.</text>
</comment>
<dbReference type="PANTHER" id="PTHR11406">
    <property type="entry name" value="PHOSPHOGLYCERATE KINASE"/>
    <property type="match status" value="1"/>
</dbReference>
<protein>
    <recommendedName>
        <fullName evidence="4 10">Phosphoglycerate kinase</fullName>
        <ecNumber evidence="3 10">2.7.2.3</ecNumber>
    </recommendedName>
</protein>
<evidence type="ECO:0000256" key="5">
    <source>
        <dbReference type="ARBA" id="ARBA00022679"/>
    </source>
</evidence>
<dbReference type="GO" id="GO:0005524">
    <property type="term" value="F:ATP binding"/>
    <property type="evidence" value="ECO:0007669"/>
    <property type="project" value="UniProtKB-KW"/>
</dbReference>
<keyword evidence="5 10" id="KW-0808">Transferase</keyword>
<dbReference type="Pfam" id="PF00162">
    <property type="entry name" value="PGK"/>
    <property type="match status" value="1"/>
</dbReference>
<evidence type="ECO:0000256" key="6">
    <source>
        <dbReference type="ARBA" id="ARBA00022741"/>
    </source>
</evidence>
<keyword evidence="12" id="KW-1185">Reference proteome</keyword>
<comment type="similarity">
    <text evidence="10">Belongs to the phosphoglycerate kinase family.</text>
</comment>
<dbReference type="GO" id="GO:0006094">
    <property type="term" value="P:gluconeogenesis"/>
    <property type="evidence" value="ECO:0007669"/>
    <property type="project" value="TreeGrafter"/>
</dbReference>
<dbReference type="STRING" id="1210089.GCA_001613165_06673"/>
<evidence type="ECO:0000256" key="7">
    <source>
        <dbReference type="ARBA" id="ARBA00022777"/>
    </source>
</evidence>
<dbReference type="InterPro" id="IPR001576">
    <property type="entry name" value="Phosphoglycerate_kinase"/>
</dbReference>
<evidence type="ECO:0000256" key="1">
    <source>
        <dbReference type="ARBA" id="ARBA00000642"/>
    </source>
</evidence>
<dbReference type="InterPro" id="IPR015824">
    <property type="entry name" value="Phosphoglycerate_kinase_N"/>
</dbReference>
<keyword evidence="6" id="KW-0547">Nucleotide-binding</keyword>
<dbReference type="EC" id="2.7.2.3" evidence="3 10"/>
<evidence type="ECO:0000256" key="2">
    <source>
        <dbReference type="ARBA" id="ARBA00004838"/>
    </source>
</evidence>
<dbReference type="GO" id="GO:0043531">
    <property type="term" value="F:ADP binding"/>
    <property type="evidence" value="ECO:0007669"/>
    <property type="project" value="TreeGrafter"/>
</dbReference>
<gene>
    <name evidence="11" type="ORF">DFR68_101418</name>
</gene>
<dbReference type="Proteomes" id="UP000255355">
    <property type="component" value="Unassembled WGS sequence"/>
</dbReference>
<sequence>MGSDRAHPTVPRLSEQSIAPGERWIYSAGFNVEPDLRSTGRIDCELADLDRLATAGARIAILAHQGSHRDATAGSLEFAARYLSRRLGRPVDYVAENDTGAAAARSHSLAPGGIVLFGNARVHAGEERNDPELARRYARLGDRIAVGGFSKAHRAHASNVGLIDLLPAVAADNLLDEIDALTPWTGTRDDLLSVAVLGGTKPEKTVHGLEILTRSYDLVIPGGVVLNTLLRVRGCAIGASELGPAPDRCARVAAAVLSRRNRAAIHLPEYVLAADPRAPGGPPVPLPVDDGVPRELAIVDYVVRPSILRRLEAPGRAGRAVVAGTPSRYRDGHGRAAAVILRALGGSRWHTVLMGGDTVADLPWGGAKCTGGGSALEYLVTGTCAVIRAFERNLTRGAGR</sequence>
<name>A0A370HEX2_9NOCA</name>
<dbReference type="OrthoDB" id="6462883at2"/>
<keyword evidence="9" id="KW-0324">Glycolysis</keyword>
<dbReference type="GO" id="GO:0004618">
    <property type="term" value="F:phosphoglycerate kinase activity"/>
    <property type="evidence" value="ECO:0007669"/>
    <property type="project" value="UniProtKB-EC"/>
</dbReference>
<comment type="catalytic activity">
    <reaction evidence="1 10">
        <text>(2R)-3-phosphoglycerate + ATP = (2R)-3-phospho-glyceroyl phosphate + ADP</text>
        <dbReference type="Rhea" id="RHEA:14801"/>
        <dbReference type="ChEBI" id="CHEBI:30616"/>
        <dbReference type="ChEBI" id="CHEBI:57604"/>
        <dbReference type="ChEBI" id="CHEBI:58272"/>
        <dbReference type="ChEBI" id="CHEBI:456216"/>
        <dbReference type="EC" id="2.7.2.3"/>
    </reaction>
</comment>